<feature type="signal peptide" evidence="1">
    <location>
        <begin position="1"/>
        <end position="24"/>
    </location>
</feature>
<sequence length="155" mass="16825">MSPRTALAATVAGTLLALAPISPAAVRNARRALDPTAPYEQDPGVTADITLVARLTRSLRVHCNEGHILDLGAAEDRLLAAHGHHVPTREQRYQTRQAMRAAANAVLAAANRVHPLADCPRCRSWDDCPDADRTLRDAIHADWVDRWTAPLHLAA</sequence>
<organism evidence="2 3">
    <name type="scientific">Kitasatospora griseola</name>
    <name type="common">Streptomyces griseolosporeus</name>
    <dbReference type="NCBI Taxonomy" id="2064"/>
    <lineage>
        <taxon>Bacteria</taxon>
        <taxon>Bacillati</taxon>
        <taxon>Actinomycetota</taxon>
        <taxon>Actinomycetes</taxon>
        <taxon>Kitasatosporales</taxon>
        <taxon>Streptomycetaceae</taxon>
        <taxon>Kitasatospora</taxon>
    </lineage>
</organism>
<dbReference type="STRING" id="2064.TR51_06455"/>
<name>A0A0D0P5Y5_KITGR</name>
<comment type="caution">
    <text evidence="2">The sequence shown here is derived from an EMBL/GenBank/DDBJ whole genome shotgun (WGS) entry which is preliminary data.</text>
</comment>
<dbReference type="OrthoDB" id="4351040at2"/>
<dbReference type="RefSeq" id="WP_043908748.1">
    <property type="nucleotide sequence ID" value="NZ_JXZB01000001.1"/>
</dbReference>
<feature type="chain" id="PRO_5002229289" description="Secreted protein" evidence="1">
    <location>
        <begin position="25"/>
        <end position="155"/>
    </location>
</feature>
<keyword evidence="3" id="KW-1185">Reference proteome</keyword>
<gene>
    <name evidence="2" type="ORF">TR51_06455</name>
</gene>
<evidence type="ECO:0008006" key="4">
    <source>
        <dbReference type="Google" id="ProtNLM"/>
    </source>
</evidence>
<dbReference type="EMBL" id="JXZB01000001">
    <property type="protein sequence ID" value="KIQ67026.1"/>
    <property type="molecule type" value="Genomic_DNA"/>
</dbReference>
<evidence type="ECO:0000313" key="2">
    <source>
        <dbReference type="EMBL" id="KIQ67026.1"/>
    </source>
</evidence>
<dbReference type="PATRIC" id="fig|2064.6.peg.1416"/>
<keyword evidence="1" id="KW-0732">Signal</keyword>
<reference evidence="2 3" key="1">
    <citation type="submission" date="2015-02" db="EMBL/GenBank/DDBJ databases">
        <title>Draft genome sequence of Kitasatospora griseola MF730-N6, a bafilomycin, terpentecin and satosporin producer.</title>
        <authorList>
            <person name="Arens J.C."/>
            <person name="Haltli B."/>
            <person name="Kerr R.G."/>
        </authorList>
    </citation>
    <scope>NUCLEOTIDE SEQUENCE [LARGE SCALE GENOMIC DNA]</scope>
    <source>
        <strain evidence="2 3">MF730-N6</strain>
    </source>
</reference>
<evidence type="ECO:0000256" key="1">
    <source>
        <dbReference type="SAM" id="SignalP"/>
    </source>
</evidence>
<dbReference type="Proteomes" id="UP000032066">
    <property type="component" value="Unassembled WGS sequence"/>
</dbReference>
<dbReference type="AlphaFoldDB" id="A0A0D0P5Y5"/>
<protein>
    <recommendedName>
        <fullName evidence="4">Secreted protein</fullName>
    </recommendedName>
</protein>
<accession>A0A0D0P5Y5</accession>
<proteinExistence type="predicted"/>
<evidence type="ECO:0000313" key="3">
    <source>
        <dbReference type="Proteomes" id="UP000032066"/>
    </source>
</evidence>